<dbReference type="SUPFAM" id="SSF55073">
    <property type="entry name" value="Nucleotide cyclase"/>
    <property type="match status" value="1"/>
</dbReference>
<dbReference type="PROSITE" id="PS50887">
    <property type="entry name" value="GGDEF"/>
    <property type="match status" value="1"/>
</dbReference>
<dbReference type="PANTHER" id="PTHR45228:SF8">
    <property type="entry name" value="TWO-COMPONENT RESPONSE REGULATOR-RELATED"/>
    <property type="match status" value="1"/>
</dbReference>
<evidence type="ECO:0000313" key="4">
    <source>
        <dbReference type="Proteomes" id="UP000008635"/>
    </source>
</evidence>
<evidence type="ECO:0000313" key="3">
    <source>
        <dbReference type="EMBL" id="ADV68755.1"/>
    </source>
</evidence>
<dbReference type="STRING" id="709986.Deima_3126"/>
<dbReference type="InterPro" id="IPR000160">
    <property type="entry name" value="GGDEF_dom"/>
</dbReference>
<dbReference type="Gene3D" id="1.25.40.10">
    <property type="entry name" value="Tetratricopeptide repeat domain"/>
    <property type="match status" value="3"/>
</dbReference>
<dbReference type="KEGG" id="dmr:Deima_3126"/>
<dbReference type="InterPro" id="IPR011990">
    <property type="entry name" value="TPR-like_helical_dom_sf"/>
</dbReference>
<dbReference type="CDD" id="cd00077">
    <property type="entry name" value="HDc"/>
    <property type="match status" value="1"/>
</dbReference>
<sequence length="801" mass="86490">MQARSALLLGQAHLAGASLAEALTALEQAVTLASPDQPALQAEAEAEMGKARLLMGDLEQARADLERARGRLPVTGDADTLRAFVLNQLAGVLYTQGAMTEALHTLEQALPLWERLGDLRGLANGLTNVGNINIDLGEYHAAAEGLARAYRIYQVDLQDLNGEAKVLLSLADMHQRQGNVDEAIRINQDALTATEHGGNLLLRATTTLNLGSNLLTAGRHAEAAPHLAEALRLSRHIGYREGELFTLDSLGTLHEQEGDVDAARTAHEAALSLALEIGHAAGELNATRQLGRLDLLAGQVDTARAHLERSLHLAEEMQAPREQAEAHQLLAEVLERTGALAEAITHLRASHRIERELFNEERDRQTRELTVRFDVQRARHEADVYRLRTEAEQQARATAEALVQERTADLERAQYEIVTRLAMAAEYRDDTTGEHTWRVGRAAASIARALGWAPERAELLGIAARLHDVGKIGIPDAVLLKRDRLTKAEFAQMQLHPLIGAQILSGSQSPLLQLAEEVALSHHERWDGGGYPRGLAGDEIPLSGRIVAVADVFDALMQVRPYKRAWSVDEALAELQAQSGQHFDPAVVAVASEALRTLSAEEEAFRASGGARRPDMPGRAWPAPPELEALLQERRLVVDVARREAAVAAARGAEGQADALTGLGDRAAFELDAHRLLMVEGQGVLVSLALEGLKDVNHQLGQVRGDLLLRTFAEAAEAEFGPRGRVYRVGGDAFAVLLPGTLPEGAAQARVAALAARVCVGDFARAQVKVGVVPFPEDAASPEALLHLGRARREDTARAAE</sequence>
<dbReference type="GO" id="GO:0016787">
    <property type="term" value="F:hydrolase activity"/>
    <property type="evidence" value="ECO:0007669"/>
    <property type="project" value="UniProtKB-KW"/>
</dbReference>
<dbReference type="Pfam" id="PF13487">
    <property type="entry name" value="HD_5"/>
    <property type="match status" value="1"/>
</dbReference>
<keyword evidence="3" id="KW-0378">Hydrolase</keyword>
<dbReference type="HOGENOM" id="CLU_016259_0_0_0"/>
<dbReference type="SMART" id="SM00471">
    <property type="entry name" value="HDc"/>
    <property type="match status" value="1"/>
</dbReference>
<dbReference type="InterPro" id="IPR037522">
    <property type="entry name" value="HD_GYP_dom"/>
</dbReference>
<dbReference type="Proteomes" id="UP000008635">
    <property type="component" value="Chromosome"/>
</dbReference>
<evidence type="ECO:0000259" key="2">
    <source>
        <dbReference type="PROSITE" id="PS51832"/>
    </source>
</evidence>
<dbReference type="InterPro" id="IPR003607">
    <property type="entry name" value="HD/PDEase_dom"/>
</dbReference>
<dbReference type="InterPro" id="IPR043128">
    <property type="entry name" value="Rev_trsase/Diguanyl_cyclase"/>
</dbReference>
<dbReference type="Gene3D" id="3.30.70.270">
    <property type="match status" value="1"/>
</dbReference>
<dbReference type="AlphaFoldDB" id="E8U3R2"/>
<dbReference type="eggNOG" id="COG2206">
    <property type="taxonomic scope" value="Bacteria"/>
</dbReference>
<dbReference type="PANTHER" id="PTHR45228">
    <property type="entry name" value="CYCLIC DI-GMP PHOSPHODIESTERASE TM_0186-RELATED"/>
    <property type="match status" value="1"/>
</dbReference>
<dbReference type="SUPFAM" id="SSF48452">
    <property type="entry name" value="TPR-like"/>
    <property type="match status" value="2"/>
</dbReference>
<gene>
    <name evidence="3" type="ordered locus">Deima_3126</name>
</gene>
<organism evidence="3 4">
    <name type="scientific">Deinococcus maricopensis (strain DSM 21211 / LMG 22137 / NRRL B-23946 / LB-34)</name>
    <dbReference type="NCBI Taxonomy" id="709986"/>
    <lineage>
        <taxon>Bacteria</taxon>
        <taxon>Thermotogati</taxon>
        <taxon>Deinococcota</taxon>
        <taxon>Deinococci</taxon>
        <taxon>Deinococcales</taxon>
        <taxon>Deinococcaceae</taxon>
        <taxon>Deinococcus</taxon>
    </lineage>
</organism>
<dbReference type="InterPro" id="IPR052020">
    <property type="entry name" value="Cyclic_di-GMP/3'3'-cGAMP_PDE"/>
</dbReference>
<dbReference type="Pfam" id="PF00990">
    <property type="entry name" value="GGDEF"/>
    <property type="match status" value="1"/>
</dbReference>
<dbReference type="PROSITE" id="PS51832">
    <property type="entry name" value="HD_GYP"/>
    <property type="match status" value="1"/>
</dbReference>
<dbReference type="Gene3D" id="1.10.3210.10">
    <property type="entry name" value="Hypothetical protein af1432"/>
    <property type="match status" value="1"/>
</dbReference>
<dbReference type="EMBL" id="CP002454">
    <property type="protein sequence ID" value="ADV68755.1"/>
    <property type="molecule type" value="Genomic_DNA"/>
</dbReference>
<dbReference type="InterPro" id="IPR019734">
    <property type="entry name" value="TPR_rpt"/>
</dbReference>
<reference evidence="3 4" key="1">
    <citation type="journal article" date="2011" name="Stand. Genomic Sci.">
        <title>Complete genome sequence of Deinococcus maricopensis type strain (LB-34).</title>
        <authorList>
            <person name="Pukall R."/>
            <person name="Zeytun A."/>
            <person name="Lucas S."/>
            <person name="Lapidus A."/>
            <person name="Hammon N."/>
            <person name="Deshpande S."/>
            <person name="Nolan M."/>
            <person name="Cheng J.F."/>
            <person name="Pitluck S."/>
            <person name="Liolios K."/>
            <person name="Pagani I."/>
            <person name="Mikhailova N."/>
            <person name="Ivanova N."/>
            <person name="Mavromatis K."/>
            <person name="Pati A."/>
            <person name="Tapia R."/>
            <person name="Han C."/>
            <person name="Goodwin L."/>
            <person name="Chen A."/>
            <person name="Palaniappan K."/>
            <person name="Land M."/>
            <person name="Hauser L."/>
            <person name="Chang Y.J."/>
            <person name="Jeffries C.D."/>
            <person name="Brambilla E.M."/>
            <person name="Rohde M."/>
            <person name="Goker M."/>
            <person name="Detter J.C."/>
            <person name="Woyke T."/>
            <person name="Bristow J."/>
            <person name="Eisen J.A."/>
            <person name="Markowitz V."/>
            <person name="Hugenholtz P."/>
            <person name="Kyrpides N.C."/>
            <person name="Klenk H.P."/>
        </authorList>
    </citation>
    <scope>NUCLEOTIDE SEQUENCE [LARGE SCALE GENOMIC DNA]</scope>
    <source>
        <strain evidence="4">DSM 21211 / LMG 22137 / NRRL B-23946 / LB-34</strain>
    </source>
</reference>
<feature type="domain" description="GGDEF" evidence="1">
    <location>
        <begin position="681"/>
        <end position="801"/>
    </location>
</feature>
<name>E8U3R2_DEIML</name>
<feature type="domain" description="HD-GYP" evidence="2">
    <location>
        <begin position="410"/>
        <end position="607"/>
    </location>
</feature>
<reference evidence="4" key="2">
    <citation type="submission" date="2011-01" db="EMBL/GenBank/DDBJ databases">
        <title>The complete genome of Deinococcus maricopensis DSM 21211.</title>
        <authorList>
            <consortium name="US DOE Joint Genome Institute (JGI-PGF)"/>
            <person name="Lucas S."/>
            <person name="Copeland A."/>
            <person name="Lapidus A."/>
            <person name="Goodwin L."/>
            <person name="Pitluck S."/>
            <person name="Kyrpides N."/>
            <person name="Mavromatis K."/>
            <person name="Pagani I."/>
            <person name="Ivanova N."/>
            <person name="Ovchinnikova G."/>
            <person name="Zeytun A."/>
            <person name="Detter J.C."/>
            <person name="Han C."/>
            <person name="Land M."/>
            <person name="Hauser L."/>
            <person name="Markowitz V."/>
            <person name="Cheng J.-F."/>
            <person name="Hugenholtz P."/>
            <person name="Woyke T."/>
            <person name="Wu D."/>
            <person name="Pukall R."/>
            <person name="Gehrich-Schroeter G."/>
            <person name="Brambilla E."/>
            <person name="Klenk H.-P."/>
            <person name="Eisen J.A."/>
        </authorList>
    </citation>
    <scope>NUCLEOTIDE SEQUENCE [LARGE SCALE GENOMIC DNA]</scope>
    <source>
        <strain evidence="4">DSM 21211 / LMG 22137 / NRRL B-23946 / LB-34</strain>
    </source>
</reference>
<dbReference type="SUPFAM" id="SSF109604">
    <property type="entry name" value="HD-domain/PDEase-like"/>
    <property type="match status" value="1"/>
</dbReference>
<protein>
    <submittedName>
        <fullName evidence="3">Diguanylate cyclase and metal dependent phosphohydrolase</fullName>
    </submittedName>
</protein>
<accession>E8U3R2</accession>
<dbReference type="InterPro" id="IPR029787">
    <property type="entry name" value="Nucleotide_cyclase"/>
</dbReference>
<dbReference type="SMART" id="SM00028">
    <property type="entry name" value="TPR"/>
    <property type="match status" value="9"/>
</dbReference>
<proteinExistence type="predicted"/>
<evidence type="ECO:0000259" key="1">
    <source>
        <dbReference type="PROSITE" id="PS50887"/>
    </source>
</evidence>
<dbReference type="SMART" id="SM00267">
    <property type="entry name" value="GGDEF"/>
    <property type="match status" value="1"/>
</dbReference>
<keyword evidence="4" id="KW-1185">Reference proteome</keyword>
<dbReference type="Pfam" id="PF13424">
    <property type="entry name" value="TPR_12"/>
    <property type="match status" value="3"/>
</dbReference>